<accession>A0A0G4PXW5</accession>
<protein>
    <submittedName>
        <fullName evidence="2">Str. FM013</fullName>
    </submittedName>
</protein>
<dbReference type="AlphaFoldDB" id="A0A0G4PXW5"/>
<evidence type="ECO:0000313" key="3">
    <source>
        <dbReference type="Proteomes" id="UP000053732"/>
    </source>
</evidence>
<evidence type="ECO:0000313" key="2">
    <source>
        <dbReference type="EMBL" id="CRL31195.1"/>
    </source>
</evidence>
<dbReference type="Proteomes" id="UP000053732">
    <property type="component" value="Unassembled WGS sequence"/>
</dbReference>
<keyword evidence="1" id="KW-0732">Signal</keyword>
<keyword evidence="3" id="KW-1185">Reference proteome</keyword>
<proteinExistence type="predicted"/>
<evidence type="ECO:0000256" key="1">
    <source>
        <dbReference type="SAM" id="SignalP"/>
    </source>
</evidence>
<gene>
    <name evidence="2" type="ORF">PCAMFM013_S085g000004</name>
</gene>
<sequence>MPVVLLVLTLVFSLACGLAIRPAEEKNITDLINLKVLSLSTHYGLARKSEFSGTTPQTTLTGTLIMSYGPHQRAFALENQCIALHILSAEKIVEVCVGLRGGILSPKTVIHQVPIHSLGYVTGRKNDLVGWKSKAEQNMSPD</sequence>
<organism evidence="2 3">
    <name type="scientific">Penicillium camemberti (strain FM 013)</name>
    <dbReference type="NCBI Taxonomy" id="1429867"/>
    <lineage>
        <taxon>Eukaryota</taxon>
        <taxon>Fungi</taxon>
        <taxon>Dikarya</taxon>
        <taxon>Ascomycota</taxon>
        <taxon>Pezizomycotina</taxon>
        <taxon>Eurotiomycetes</taxon>
        <taxon>Eurotiomycetidae</taxon>
        <taxon>Eurotiales</taxon>
        <taxon>Aspergillaceae</taxon>
        <taxon>Penicillium</taxon>
    </lineage>
</organism>
<feature type="chain" id="PRO_5005196033" evidence="1">
    <location>
        <begin position="20"/>
        <end position="142"/>
    </location>
</feature>
<feature type="signal peptide" evidence="1">
    <location>
        <begin position="1"/>
        <end position="19"/>
    </location>
</feature>
<name>A0A0G4PXW5_PENC3</name>
<reference evidence="2 3" key="1">
    <citation type="journal article" date="2014" name="Nat. Commun.">
        <title>Multiple recent horizontal transfers of a large genomic region in cheese making fungi.</title>
        <authorList>
            <person name="Cheeseman K."/>
            <person name="Ropars J."/>
            <person name="Renault P."/>
            <person name="Dupont J."/>
            <person name="Gouzy J."/>
            <person name="Branca A."/>
            <person name="Abraham A.L."/>
            <person name="Ceppi M."/>
            <person name="Conseiller E."/>
            <person name="Debuchy R."/>
            <person name="Malagnac F."/>
            <person name="Goarin A."/>
            <person name="Silar P."/>
            <person name="Lacoste S."/>
            <person name="Sallet E."/>
            <person name="Bensimon A."/>
            <person name="Giraud T."/>
            <person name="Brygoo Y."/>
        </authorList>
    </citation>
    <scope>NUCLEOTIDE SEQUENCE [LARGE SCALE GENOMIC DNA]</scope>
    <source>
        <strain evidence="3">FM 013</strain>
    </source>
</reference>
<dbReference type="EMBL" id="HG793216">
    <property type="protein sequence ID" value="CRL31195.1"/>
    <property type="molecule type" value="Genomic_DNA"/>
</dbReference>